<dbReference type="EMBL" id="LAZR01005585">
    <property type="protein sequence ID" value="KKM98732.1"/>
    <property type="molecule type" value="Genomic_DNA"/>
</dbReference>
<name>A0A0F9PZV2_9ZZZZ</name>
<organism evidence="1">
    <name type="scientific">marine sediment metagenome</name>
    <dbReference type="NCBI Taxonomy" id="412755"/>
    <lineage>
        <taxon>unclassified sequences</taxon>
        <taxon>metagenomes</taxon>
        <taxon>ecological metagenomes</taxon>
    </lineage>
</organism>
<dbReference type="AlphaFoldDB" id="A0A0F9PZV2"/>
<proteinExistence type="predicted"/>
<gene>
    <name evidence="1" type="ORF">LCGC14_1154960</name>
</gene>
<evidence type="ECO:0008006" key="2">
    <source>
        <dbReference type="Google" id="ProtNLM"/>
    </source>
</evidence>
<evidence type="ECO:0000313" key="1">
    <source>
        <dbReference type="EMBL" id="KKM98732.1"/>
    </source>
</evidence>
<accession>A0A0F9PZV2</accession>
<dbReference type="Gene3D" id="3.40.50.1000">
    <property type="entry name" value="HAD superfamily/HAD-like"/>
    <property type="match status" value="1"/>
</dbReference>
<dbReference type="InterPro" id="IPR023214">
    <property type="entry name" value="HAD_sf"/>
</dbReference>
<protein>
    <recommendedName>
        <fullName evidence="2">FCP1 homology domain-containing protein</fullName>
    </recommendedName>
</protein>
<reference evidence="1" key="1">
    <citation type="journal article" date="2015" name="Nature">
        <title>Complex archaea that bridge the gap between prokaryotes and eukaryotes.</title>
        <authorList>
            <person name="Spang A."/>
            <person name="Saw J.H."/>
            <person name="Jorgensen S.L."/>
            <person name="Zaremba-Niedzwiedzka K."/>
            <person name="Martijn J."/>
            <person name="Lind A.E."/>
            <person name="van Eijk R."/>
            <person name="Schleper C."/>
            <person name="Guy L."/>
            <person name="Ettema T.J."/>
        </authorList>
    </citation>
    <scope>NUCLEOTIDE SEQUENCE</scope>
</reference>
<comment type="caution">
    <text evidence="1">The sequence shown here is derived from an EMBL/GenBank/DDBJ whole genome shotgun (WGS) entry which is preliminary data.</text>
</comment>
<sequence length="176" mass="21023">MREVYIFDIDGCVMSPIFPDFNNNESREKVVGDAVHNGNGIKLFPDFVKYYKKYCTQAESIFFITGRKRSEFGKLTNKHLLPLVNIKKFSVIYYPEAKPHKIRKYFNWKAKKIKAIIKSTTNKKDINIAKKVNYIFNIFDDLNDYFLKIRRYKDKQDVQIRLTLIEDENSWNQFLQ</sequence>